<evidence type="ECO:0000313" key="2">
    <source>
        <dbReference type="EMBL" id="KAG0687352.1"/>
    </source>
</evidence>
<keyword evidence="1" id="KW-0812">Transmembrane</keyword>
<comment type="caution">
    <text evidence="2">The sequence shown here is derived from an EMBL/GenBank/DDBJ whole genome shotgun (WGS) entry which is preliminary data.</text>
</comment>
<keyword evidence="3" id="KW-1185">Reference proteome</keyword>
<keyword evidence="1" id="KW-1133">Transmembrane helix</keyword>
<evidence type="ECO:0000313" key="3">
    <source>
        <dbReference type="Proteomes" id="UP000697127"/>
    </source>
</evidence>
<dbReference type="AlphaFoldDB" id="A0A9P6WJN8"/>
<dbReference type="OrthoDB" id="3979781at2759"/>
<proteinExistence type="predicted"/>
<gene>
    <name evidence="2" type="ORF">C6P40_002467</name>
</gene>
<organism evidence="2 3">
    <name type="scientific">Pichia californica</name>
    <dbReference type="NCBI Taxonomy" id="460514"/>
    <lineage>
        <taxon>Eukaryota</taxon>
        <taxon>Fungi</taxon>
        <taxon>Dikarya</taxon>
        <taxon>Ascomycota</taxon>
        <taxon>Saccharomycotina</taxon>
        <taxon>Pichiomycetes</taxon>
        <taxon>Pichiales</taxon>
        <taxon>Pichiaceae</taxon>
        <taxon>Pichia</taxon>
    </lineage>
</organism>
<feature type="transmembrane region" description="Helical" evidence="1">
    <location>
        <begin position="126"/>
        <end position="144"/>
    </location>
</feature>
<dbReference type="EMBL" id="PUHW01000274">
    <property type="protein sequence ID" value="KAG0687352.1"/>
    <property type="molecule type" value="Genomic_DNA"/>
</dbReference>
<dbReference type="Proteomes" id="UP000697127">
    <property type="component" value="Unassembled WGS sequence"/>
</dbReference>
<accession>A0A9P6WJN8</accession>
<evidence type="ECO:0000256" key="1">
    <source>
        <dbReference type="SAM" id="Phobius"/>
    </source>
</evidence>
<protein>
    <submittedName>
        <fullName evidence="2">Uncharacterized protein</fullName>
    </submittedName>
</protein>
<keyword evidence="1" id="KW-0472">Membrane</keyword>
<sequence>MKFQSLVKFSPSRERLLKNVYSLRYLSTFNSSSSYLKSTKSNILSSNSSLIPKLDFNSQLKHQLFRAFGTSNSLLDYYRSPKGSIIGGGIIGRLWSRIPDSIKILGAVGISVSFFLLVAVPVFVIVVPPLILGGIGLVALNRFIGKREMKKRWNAIADSSLMYIPPHARTLRSVPSPEVINSSLADFELNRIVDAFWDNDQGIADFFKLSNIDNLALGSLDAVQYSYNSESVVFADDFQMMVIQQRSLYDKSTGKEIANVILTLKCLDPPVFEDLDPSANITRGLVSIEIIPNGLFSKPFILKTPSVSNKGNDDDFDDGFINVSGKTRIL</sequence>
<reference evidence="2" key="1">
    <citation type="submission" date="2020-11" db="EMBL/GenBank/DDBJ databases">
        <title>Kefir isolates.</title>
        <authorList>
            <person name="Marcisauskas S."/>
            <person name="Kim Y."/>
            <person name="Blasche S."/>
        </authorList>
    </citation>
    <scope>NUCLEOTIDE SEQUENCE</scope>
    <source>
        <strain evidence="2">Olga-1</strain>
    </source>
</reference>
<name>A0A9P6WJN8_9ASCO</name>